<dbReference type="InterPro" id="IPR018712">
    <property type="entry name" value="Tle1-like_cat"/>
</dbReference>
<reference evidence="2 3" key="1">
    <citation type="submission" date="2020-08" db="EMBL/GenBank/DDBJ databases">
        <title>Genomic Encyclopedia of Type Strains, Phase IV (KMG-IV): sequencing the most valuable type-strain genomes for metagenomic binning, comparative biology and taxonomic classification.</title>
        <authorList>
            <person name="Goeker M."/>
        </authorList>
    </citation>
    <scope>NUCLEOTIDE SEQUENCE [LARGE SCALE GENOMIC DNA]</scope>
    <source>
        <strain evidence="2 3">DSM 102255</strain>
    </source>
</reference>
<dbReference type="AlphaFoldDB" id="A0A841IX27"/>
<evidence type="ECO:0000313" key="2">
    <source>
        <dbReference type="EMBL" id="MBB6122924.1"/>
    </source>
</evidence>
<gene>
    <name evidence="2" type="ORF">FHS92_000631</name>
</gene>
<keyword evidence="3" id="KW-1185">Reference proteome</keyword>
<dbReference type="Proteomes" id="UP000552700">
    <property type="component" value="Unassembled WGS sequence"/>
</dbReference>
<evidence type="ECO:0000259" key="1">
    <source>
        <dbReference type="Pfam" id="PF09994"/>
    </source>
</evidence>
<dbReference type="PANTHER" id="PTHR33840:SF1">
    <property type="entry name" value="TLE1 PHOSPHOLIPASE DOMAIN-CONTAINING PROTEIN"/>
    <property type="match status" value="1"/>
</dbReference>
<dbReference type="EMBL" id="JACIJP010000001">
    <property type="protein sequence ID" value="MBB6122924.1"/>
    <property type="molecule type" value="Genomic_DNA"/>
</dbReference>
<protein>
    <submittedName>
        <fullName evidence="2">Uncharacterized protein (DUF2235 family)</fullName>
    </submittedName>
</protein>
<sequence length="393" mass="44256">MSTSPRNLVLLCDGTSNEVKQDLTNVLKLYRIAIRSGGQLVFYDPGIGTIGLNRDWSHVGQGMSALFGLATGWGLDDNILDAYAFLCREWREGDRIYLFGFSRGAYTARAVAGLVHLLGILRPEQLNLISYALTAYKRSASENSLEIAWQFQRVIGGRRAEIHFLGVWDTVASVIVPRRDRFYFPGLSFLPYTRRNPGVRTFRQAAAIDERRSMFRLYKWDEGQPFKPDPFGDDAATQDAKTVWFTGDHSDVGGGYPEAESQVAKFPLAWMVREARAQGLLIDKAMFEHLALGAPLAGGRVQYVAPDAQGPVHNSMSSFWPLFEVVPKRVKWRRWPETGKGWGVYFPLSEPRRIESRARLHRSVVQRMEGGYRPVNLPADYAVADDFDDAEGN</sequence>
<evidence type="ECO:0000313" key="3">
    <source>
        <dbReference type="Proteomes" id="UP000552700"/>
    </source>
</evidence>
<accession>A0A841IX27</accession>
<dbReference type="Pfam" id="PF09994">
    <property type="entry name" value="T6SS_Tle1-like_cat"/>
    <property type="match status" value="1"/>
</dbReference>
<comment type="caution">
    <text evidence="2">The sequence shown here is derived from an EMBL/GenBank/DDBJ whole genome shotgun (WGS) entry which is preliminary data.</text>
</comment>
<dbReference type="Gene3D" id="3.40.50.1820">
    <property type="entry name" value="alpha/beta hydrolase"/>
    <property type="match status" value="1"/>
</dbReference>
<dbReference type="SUPFAM" id="SSF53474">
    <property type="entry name" value="alpha/beta-Hydrolases"/>
    <property type="match status" value="1"/>
</dbReference>
<proteinExistence type="predicted"/>
<dbReference type="InterPro" id="IPR029058">
    <property type="entry name" value="AB_hydrolase_fold"/>
</dbReference>
<organism evidence="2 3">
    <name type="scientific">Sphingobium subterraneum</name>
    <dbReference type="NCBI Taxonomy" id="627688"/>
    <lineage>
        <taxon>Bacteria</taxon>
        <taxon>Pseudomonadati</taxon>
        <taxon>Pseudomonadota</taxon>
        <taxon>Alphaproteobacteria</taxon>
        <taxon>Sphingomonadales</taxon>
        <taxon>Sphingomonadaceae</taxon>
        <taxon>Sphingobium</taxon>
    </lineage>
</organism>
<dbReference type="RefSeq" id="WP_184077435.1">
    <property type="nucleotide sequence ID" value="NZ_JACIJP010000001.1"/>
</dbReference>
<dbReference type="PANTHER" id="PTHR33840">
    <property type="match status" value="1"/>
</dbReference>
<name>A0A841IX27_9SPHN</name>
<feature type="domain" description="T6SS Phospholipase effector Tle1-like catalytic" evidence="1">
    <location>
        <begin position="6"/>
        <end position="274"/>
    </location>
</feature>